<accession>A0A4Y2C0C9</accession>
<feature type="region of interest" description="Disordered" evidence="1">
    <location>
        <begin position="62"/>
        <end position="108"/>
    </location>
</feature>
<name>A0A4Y2C0C9_ARAVE</name>
<comment type="caution">
    <text evidence="2">The sequence shown here is derived from an EMBL/GenBank/DDBJ whole genome shotgun (WGS) entry which is preliminary data.</text>
</comment>
<dbReference type="AlphaFoldDB" id="A0A4Y2C0C9"/>
<protein>
    <submittedName>
        <fullName evidence="2">Uncharacterized protein</fullName>
    </submittedName>
</protein>
<dbReference type="EMBL" id="BGPR01000130">
    <property type="protein sequence ID" value="GBL97529.1"/>
    <property type="molecule type" value="Genomic_DNA"/>
</dbReference>
<evidence type="ECO:0000313" key="2">
    <source>
        <dbReference type="EMBL" id="GBL97529.1"/>
    </source>
</evidence>
<evidence type="ECO:0000256" key="1">
    <source>
        <dbReference type="SAM" id="MobiDB-lite"/>
    </source>
</evidence>
<sequence>MRGKGRSSPLRNFLSSFVTFSFYQTECRKYSTLGENLLIKKLPRIKIAKLIPFLADNEDLIKQQPDTTSLSDSDSDPDFSSSPRPQTDGPRPSRCSIPRALISPPTSF</sequence>
<evidence type="ECO:0000313" key="3">
    <source>
        <dbReference type="Proteomes" id="UP000499080"/>
    </source>
</evidence>
<feature type="compositionally biased region" description="Low complexity" evidence="1">
    <location>
        <begin position="65"/>
        <end position="83"/>
    </location>
</feature>
<gene>
    <name evidence="2" type="ORF">AVEN_162983_1</name>
</gene>
<keyword evidence="3" id="KW-1185">Reference proteome</keyword>
<reference evidence="2 3" key="1">
    <citation type="journal article" date="2019" name="Sci. Rep.">
        <title>Orb-weaving spider Araneus ventricosus genome elucidates the spidroin gene catalogue.</title>
        <authorList>
            <person name="Kono N."/>
            <person name="Nakamura H."/>
            <person name="Ohtoshi R."/>
            <person name="Moran D.A.P."/>
            <person name="Shinohara A."/>
            <person name="Yoshida Y."/>
            <person name="Fujiwara M."/>
            <person name="Mori M."/>
            <person name="Tomita M."/>
            <person name="Arakawa K."/>
        </authorList>
    </citation>
    <scope>NUCLEOTIDE SEQUENCE [LARGE SCALE GENOMIC DNA]</scope>
</reference>
<dbReference type="Proteomes" id="UP000499080">
    <property type="component" value="Unassembled WGS sequence"/>
</dbReference>
<organism evidence="2 3">
    <name type="scientific">Araneus ventricosus</name>
    <name type="common">Orbweaver spider</name>
    <name type="synonym">Epeira ventricosa</name>
    <dbReference type="NCBI Taxonomy" id="182803"/>
    <lineage>
        <taxon>Eukaryota</taxon>
        <taxon>Metazoa</taxon>
        <taxon>Ecdysozoa</taxon>
        <taxon>Arthropoda</taxon>
        <taxon>Chelicerata</taxon>
        <taxon>Arachnida</taxon>
        <taxon>Araneae</taxon>
        <taxon>Araneomorphae</taxon>
        <taxon>Entelegynae</taxon>
        <taxon>Araneoidea</taxon>
        <taxon>Araneidae</taxon>
        <taxon>Araneus</taxon>
    </lineage>
</organism>
<proteinExistence type="predicted"/>